<keyword evidence="4" id="KW-0336">GPI-anchor</keyword>
<keyword evidence="8 13" id="KW-0378">Hydrolase</keyword>
<evidence type="ECO:0000256" key="7">
    <source>
        <dbReference type="ARBA" id="ARBA00022750"/>
    </source>
</evidence>
<sequence>MYNCAVLLVLCIGVFFDGSVGAATFSSKLIHRFSDEAKSVWTSRSGGNVSSDLWPKRNSFEFMQALLHNDLKRRRIKLASQNQLLFPAQGSQTLFFGNDLAWLHYTWVDIGTPNVSFLVALDTGSDMFWVPCDCIDCAALSYGYYKFLDRDLGEYSPSSSSTSKHLSCSHQLCELGSNCKNLKDPCPYIINYDDANTSSAGYLIEDKLHFASVNDASRRKVQASVIIGCGRKQTGSYLDGAAPDGVMGLGPGSISVPSLLSKAGLIKNSFSLCFDDNGSGRILFGDQGHTSDHSTPFLPEEGKYDTFFVRVESCCIGNLCLKSSGFKALVDSGSSFTFLPTDIYHTVVLEFDKQVNAKRISYQQVPWNYCYNTSSKESQNVPALQFLFPDNQNFSVHNPTYSISQNQDFAVFCLSLQPIDDNYGVIGQNFMTGHHMVFDMEKFKLSWSNFNCQGASDSSEVNLGPPPNVNSSTRLPANDHQSMPKTPAVPAPVAGRTTSKSSAPQQTSLFPVLHLAHSLLSLLLLVCPFVLTT</sequence>
<dbReference type="FunFam" id="2.40.70.10:FF:000014">
    <property type="entry name" value="Aspartyl protease family protein 1"/>
    <property type="match status" value="1"/>
</dbReference>
<evidence type="ECO:0000256" key="5">
    <source>
        <dbReference type="ARBA" id="ARBA00022670"/>
    </source>
</evidence>
<evidence type="ECO:0000256" key="10">
    <source>
        <dbReference type="ARBA" id="ARBA00023180"/>
    </source>
</evidence>
<dbReference type="PROSITE" id="PS51767">
    <property type="entry name" value="PEPTIDASE_A1"/>
    <property type="match status" value="1"/>
</dbReference>
<evidence type="ECO:0000256" key="3">
    <source>
        <dbReference type="ARBA" id="ARBA00022475"/>
    </source>
</evidence>
<feature type="active site" evidence="12">
    <location>
        <position position="122"/>
    </location>
</feature>
<dbReference type="PRINTS" id="PR00792">
    <property type="entry name" value="PEPSIN"/>
</dbReference>
<dbReference type="Pfam" id="PF14541">
    <property type="entry name" value="TAXi_C"/>
    <property type="match status" value="1"/>
</dbReference>
<dbReference type="Gene3D" id="2.40.70.10">
    <property type="entry name" value="Acid Proteases"/>
    <property type="match status" value="2"/>
</dbReference>
<evidence type="ECO:0000259" key="16">
    <source>
        <dbReference type="PROSITE" id="PS51767"/>
    </source>
</evidence>
<dbReference type="SUPFAM" id="SSF50630">
    <property type="entry name" value="Acid proteases"/>
    <property type="match status" value="1"/>
</dbReference>
<keyword evidence="11" id="KW-0449">Lipoprotein</keyword>
<comment type="similarity">
    <text evidence="2 13">Belongs to the peptidase A1 family.</text>
</comment>
<protein>
    <recommendedName>
        <fullName evidence="16">Peptidase A1 domain-containing protein</fullName>
    </recommendedName>
</protein>
<dbReference type="GO" id="GO:0005886">
    <property type="term" value="C:plasma membrane"/>
    <property type="evidence" value="ECO:0007669"/>
    <property type="project" value="UniProtKB-SubCell"/>
</dbReference>
<feature type="active site" evidence="12">
    <location>
        <position position="331"/>
    </location>
</feature>
<dbReference type="GO" id="GO:0004190">
    <property type="term" value="F:aspartic-type endopeptidase activity"/>
    <property type="evidence" value="ECO:0007669"/>
    <property type="project" value="UniProtKB-KW"/>
</dbReference>
<keyword evidence="5 13" id="KW-0645">Protease</keyword>
<evidence type="ECO:0000256" key="4">
    <source>
        <dbReference type="ARBA" id="ARBA00022622"/>
    </source>
</evidence>
<dbReference type="AlphaFoldDB" id="A0A2P2J7B8"/>
<keyword evidence="3" id="KW-1003">Cell membrane</keyword>
<reference evidence="17" key="1">
    <citation type="submission" date="2018-02" db="EMBL/GenBank/DDBJ databases">
        <title>Rhizophora mucronata_Transcriptome.</title>
        <authorList>
            <person name="Meera S.P."/>
            <person name="Sreeshan A."/>
            <person name="Augustine A."/>
        </authorList>
    </citation>
    <scope>NUCLEOTIDE SEQUENCE</scope>
    <source>
        <tissue evidence="17">Leaf</tissue>
    </source>
</reference>
<evidence type="ECO:0000256" key="9">
    <source>
        <dbReference type="ARBA" id="ARBA00023136"/>
    </source>
</evidence>
<evidence type="ECO:0000256" key="6">
    <source>
        <dbReference type="ARBA" id="ARBA00022729"/>
    </source>
</evidence>
<dbReference type="FunFam" id="2.40.70.10:FF:000012">
    <property type="entry name" value="Aspartyl protease family protein 1"/>
    <property type="match status" value="1"/>
</dbReference>
<dbReference type="PROSITE" id="PS00141">
    <property type="entry name" value="ASP_PROTEASE"/>
    <property type="match status" value="2"/>
</dbReference>
<dbReference type="GO" id="GO:0006508">
    <property type="term" value="P:proteolysis"/>
    <property type="evidence" value="ECO:0007669"/>
    <property type="project" value="UniProtKB-KW"/>
</dbReference>
<proteinExistence type="inferred from homology"/>
<evidence type="ECO:0000256" key="11">
    <source>
        <dbReference type="ARBA" id="ARBA00023288"/>
    </source>
</evidence>
<dbReference type="InterPro" id="IPR033121">
    <property type="entry name" value="PEPTIDASE_A1"/>
</dbReference>
<evidence type="ECO:0000256" key="14">
    <source>
        <dbReference type="SAM" id="MobiDB-lite"/>
    </source>
</evidence>
<dbReference type="PANTHER" id="PTHR13683:SF339">
    <property type="entry name" value="PEPTIDASE A1 DOMAIN-CONTAINING PROTEIN"/>
    <property type="match status" value="1"/>
</dbReference>
<feature type="compositionally biased region" description="Polar residues" evidence="14">
    <location>
        <begin position="469"/>
        <end position="484"/>
    </location>
</feature>
<evidence type="ECO:0000256" key="2">
    <source>
        <dbReference type="ARBA" id="ARBA00007447"/>
    </source>
</evidence>
<dbReference type="InterPro" id="IPR021109">
    <property type="entry name" value="Peptidase_aspartic_dom_sf"/>
</dbReference>
<keyword evidence="10" id="KW-0325">Glycoprotein</keyword>
<evidence type="ECO:0000256" key="1">
    <source>
        <dbReference type="ARBA" id="ARBA00004609"/>
    </source>
</evidence>
<dbReference type="PANTHER" id="PTHR13683">
    <property type="entry name" value="ASPARTYL PROTEASES"/>
    <property type="match status" value="1"/>
</dbReference>
<dbReference type="InterPro" id="IPR032799">
    <property type="entry name" value="TAXi_C"/>
</dbReference>
<feature type="signal peptide" evidence="15">
    <location>
        <begin position="1"/>
        <end position="22"/>
    </location>
</feature>
<dbReference type="InterPro" id="IPR001969">
    <property type="entry name" value="Aspartic_peptidase_AS"/>
</dbReference>
<comment type="subcellular location">
    <subcellularLocation>
        <location evidence="1">Cell membrane</location>
        <topology evidence="1">Lipid-anchor</topology>
        <topology evidence="1">GPI-anchor</topology>
    </subcellularLocation>
</comment>
<keyword evidence="6 15" id="KW-0732">Signal</keyword>
<name>A0A2P2J7B8_RHIMU</name>
<evidence type="ECO:0000256" key="13">
    <source>
        <dbReference type="RuleBase" id="RU000454"/>
    </source>
</evidence>
<feature type="region of interest" description="Disordered" evidence="14">
    <location>
        <begin position="458"/>
        <end position="503"/>
    </location>
</feature>
<evidence type="ECO:0000313" key="17">
    <source>
        <dbReference type="EMBL" id="MBW89363.1"/>
    </source>
</evidence>
<dbReference type="GO" id="GO:0098552">
    <property type="term" value="C:side of membrane"/>
    <property type="evidence" value="ECO:0007669"/>
    <property type="project" value="UniProtKB-KW"/>
</dbReference>
<dbReference type="EMBL" id="GGEC01008880">
    <property type="protein sequence ID" value="MBW89363.1"/>
    <property type="molecule type" value="Transcribed_RNA"/>
</dbReference>
<feature type="chain" id="PRO_5015115938" description="Peptidase A1 domain-containing protein" evidence="15">
    <location>
        <begin position="23"/>
        <end position="533"/>
    </location>
</feature>
<feature type="domain" description="Peptidase A1" evidence="16">
    <location>
        <begin position="104"/>
        <end position="448"/>
    </location>
</feature>
<keyword evidence="7 13" id="KW-0064">Aspartyl protease</keyword>
<dbReference type="Pfam" id="PF14543">
    <property type="entry name" value="TAXi_N"/>
    <property type="match status" value="1"/>
</dbReference>
<evidence type="ECO:0000256" key="15">
    <source>
        <dbReference type="SAM" id="SignalP"/>
    </source>
</evidence>
<accession>A0A2P2J7B8</accession>
<dbReference type="InterPro" id="IPR032861">
    <property type="entry name" value="TAXi_N"/>
</dbReference>
<evidence type="ECO:0000256" key="12">
    <source>
        <dbReference type="PIRSR" id="PIRSR601461-1"/>
    </source>
</evidence>
<keyword evidence="9" id="KW-0472">Membrane</keyword>
<dbReference type="InterPro" id="IPR001461">
    <property type="entry name" value="Aspartic_peptidase_A1"/>
</dbReference>
<organism evidence="17">
    <name type="scientific">Rhizophora mucronata</name>
    <name type="common">Asiatic mangrove</name>
    <dbReference type="NCBI Taxonomy" id="61149"/>
    <lineage>
        <taxon>Eukaryota</taxon>
        <taxon>Viridiplantae</taxon>
        <taxon>Streptophyta</taxon>
        <taxon>Embryophyta</taxon>
        <taxon>Tracheophyta</taxon>
        <taxon>Spermatophyta</taxon>
        <taxon>Magnoliopsida</taxon>
        <taxon>eudicotyledons</taxon>
        <taxon>Gunneridae</taxon>
        <taxon>Pentapetalae</taxon>
        <taxon>rosids</taxon>
        <taxon>fabids</taxon>
        <taxon>Malpighiales</taxon>
        <taxon>Rhizophoraceae</taxon>
        <taxon>Rhizophora</taxon>
    </lineage>
</organism>
<evidence type="ECO:0000256" key="8">
    <source>
        <dbReference type="ARBA" id="ARBA00022801"/>
    </source>
</evidence>